<proteinExistence type="predicted"/>
<dbReference type="AlphaFoldDB" id="A0A9P7YKK5"/>
<protein>
    <submittedName>
        <fullName evidence="1">Uncharacterized protein</fullName>
    </submittedName>
</protein>
<accession>A0A9P7YKK5</accession>
<evidence type="ECO:0000313" key="1">
    <source>
        <dbReference type="EMBL" id="KAG9235211.1"/>
    </source>
</evidence>
<dbReference type="InterPro" id="IPR054208">
    <property type="entry name" value="DUF6914"/>
</dbReference>
<dbReference type="Proteomes" id="UP000824998">
    <property type="component" value="Unassembled WGS sequence"/>
</dbReference>
<reference evidence="1" key="1">
    <citation type="journal article" date="2021" name="IMA Fungus">
        <title>Genomic characterization of three marine fungi, including Emericellopsis atlantica sp. nov. with signatures of a generalist lifestyle and marine biomass degradation.</title>
        <authorList>
            <person name="Hagestad O.C."/>
            <person name="Hou L."/>
            <person name="Andersen J.H."/>
            <person name="Hansen E.H."/>
            <person name="Altermark B."/>
            <person name="Li C."/>
            <person name="Kuhnert E."/>
            <person name="Cox R.J."/>
            <person name="Crous P.W."/>
            <person name="Spatafora J.W."/>
            <person name="Lail K."/>
            <person name="Amirebrahimi M."/>
            <person name="Lipzen A."/>
            <person name="Pangilinan J."/>
            <person name="Andreopoulos W."/>
            <person name="Hayes R.D."/>
            <person name="Ng V."/>
            <person name="Grigoriev I.V."/>
            <person name="Jackson S.A."/>
            <person name="Sutton T.D.S."/>
            <person name="Dobson A.D.W."/>
            <person name="Rama T."/>
        </authorList>
    </citation>
    <scope>NUCLEOTIDE SEQUENCE</scope>
    <source>
        <strain evidence="1">TRa018bII</strain>
    </source>
</reference>
<comment type="caution">
    <text evidence="1">The sequence shown here is derived from an EMBL/GenBank/DDBJ whole genome shotgun (WGS) entry which is preliminary data.</text>
</comment>
<dbReference type="Pfam" id="PF21858">
    <property type="entry name" value="DUF6914"/>
    <property type="match status" value="1"/>
</dbReference>
<dbReference type="OrthoDB" id="2679825at2759"/>
<sequence length="117" mass="13451">MFEEAITTTQTIEMLLVRMEIVKFEHSELLASVLRRLPVNHGVPGWNCIGGVKDVLEALREDGTALGTCVTEWYRIRDVAIWYVQWKKDEHRFDGKGDFDMRVPATFDLLNGKEVTP</sequence>
<keyword evidence="2" id="KW-1185">Reference proteome</keyword>
<name>A0A9P7YKK5_9HELO</name>
<gene>
    <name evidence="1" type="ORF">BJ875DRAFT_529655</name>
</gene>
<dbReference type="EMBL" id="MU251438">
    <property type="protein sequence ID" value="KAG9235211.1"/>
    <property type="molecule type" value="Genomic_DNA"/>
</dbReference>
<organism evidence="1 2">
    <name type="scientific">Amylocarpus encephaloides</name>
    <dbReference type="NCBI Taxonomy" id="45428"/>
    <lineage>
        <taxon>Eukaryota</taxon>
        <taxon>Fungi</taxon>
        <taxon>Dikarya</taxon>
        <taxon>Ascomycota</taxon>
        <taxon>Pezizomycotina</taxon>
        <taxon>Leotiomycetes</taxon>
        <taxon>Helotiales</taxon>
        <taxon>Helotiales incertae sedis</taxon>
        <taxon>Amylocarpus</taxon>
    </lineage>
</organism>
<evidence type="ECO:0000313" key="2">
    <source>
        <dbReference type="Proteomes" id="UP000824998"/>
    </source>
</evidence>